<reference evidence="9 10" key="1">
    <citation type="submission" date="2017-02" db="EMBL/GenBank/DDBJ databases">
        <authorList>
            <person name="Peterson S.W."/>
        </authorList>
    </citation>
    <scope>NUCLEOTIDE SEQUENCE [LARGE SCALE GENOMIC DNA]</scope>
    <source>
        <strain evidence="9 10">ATCC 700028</strain>
    </source>
</reference>
<evidence type="ECO:0000256" key="4">
    <source>
        <dbReference type="ARBA" id="ARBA00023163"/>
    </source>
</evidence>
<dbReference type="SUPFAM" id="SSF46785">
    <property type="entry name" value="Winged helix' DNA-binding domain"/>
    <property type="match status" value="1"/>
</dbReference>
<evidence type="ECO:0000256" key="6">
    <source>
        <dbReference type="ARBA" id="ARBA00047188"/>
    </source>
</evidence>
<comment type="similarity">
    <text evidence="5">Belongs to the SarZ family.</text>
</comment>
<evidence type="ECO:0000259" key="8">
    <source>
        <dbReference type="PROSITE" id="PS50995"/>
    </source>
</evidence>
<dbReference type="Proteomes" id="UP000191153">
    <property type="component" value="Unassembled WGS sequence"/>
</dbReference>
<proteinExistence type="inferred from homology"/>
<keyword evidence="2" id="KW-0805">Transcription regulation</keyword>
<protein>
    <recommendedName>
        <fullName evidence="6">HTH-type transcriptional regulator SarZ</fullName>
    </recommendedName>
    <alternativeName>
        <fullName evidence="7">Staphylococcal accessory regulator Z</fullName>
    </alternativeName>
</protein>
<dbReference type="InterPro" id="IPR036390">
    <property type="entry name" value="WH_DNA-bd_sf"/>
</dbReference>
<evidence type="ECO:0000256" key="7">
    <source>
        <dbReference type="ARBA" id="ARBA00047207"/>
    </source>
</evidence>
<dbReference type="SMART" id="SM00347">
    <property type="entry name" value="HTH_MARR"/>
    <property type="match status" value="1"/>
</dbReference>
<dbReference type="InterPro" id="IPR036388">
    <property type="entry name" value="WH-like_DNA-bd_sf"/>
</dbReference>
<sequence>MIINSYNCFNLYKISRGIIRLYTPFLDKLNLTYPQYLVLLVLYEKKEIPFNELSSILELSTGTLSPLIKKMIDNNLILKKKAQEDCRKSLISLTTKAIELESTVAEIHETFLSHFEITEEENIKITESINLLLEKINNFSKEENIAKETL</sequence>
<dbReference type="Pfam" id="PF22381">
    <property type="entry name" value="Staph_reg_Sar_Rot"/>
    <property type="match status" value="1"/>
</dbReference>
<evidence type="ECO:0000256" key="3">
    <source>
        <dbReference type="ARBA" id="ARBA00023125"/>
    </source>
</evidence>
<evidence type="ECO:0000256" key="1">
    <source>
        <dbReference type="ARBA" id="ARBA00004496"/>
    </source>
</evidence>
<name>A0A1T4PSE2_9FUSO</name>
<dbReference type="Gene3D" id="1.10.10.10">
    <property type="entry name" value="Winged helix-like DNA-binding domain superfamily/Winged helix DNA-binding domain"/>
    <property type="match status" value="1"/>
</dbReference>
<dbReference type="EMBL" id="FUWX01000016">
    <property type="protein sequence ID" value="SJZ94463.1"/>
    <property type="molecule type" value="Genomic_DNA"/>
</dbReference>
<dbReference type="STRING" id="180163.SAMN02745174_02019"/>
<dbReference type="RefSeq" id="WP_078694473.1">
    <property type="nucleotide sequence ID" value="NZ_FUWX01000016.1"/>
</dbReference>
<evidence type="ECO:0000256" key="5">
    <source>
        <dbReference type="ARBA" id="ARBA00046337"/>
    </source>
</evidence>
<dbReference type="PROSITE" id="PS50995">
    <property type="entry name" value="HTH_MARR_2"/>
    <property type="match status" value="1"/>
</dbReference>
<dbReference type="AlphaFoldDB" id="A0A1T4PSE2"/>
<evidence type="ECO:0000313" key="10">
    <source>
        <dbReference type="Proteomes" id="UP000191153"/>
    </source>
</evidence>
<evidence type="ECO:0000256" key="2">
    <source>
        <dbReference type="ARBA" id="ARBA00023015"/>
    </source>
</evidence>
<dbReference type="OrthoDB" id="9799747at2"/>
<dbReference type="PANTHER" id="PTHR42756:SF1">
    <property type="entry name" value="TRANSCRIPTIONAL REPRESSOR OF EMRAB OPERON"/>
    <property type="match status" value="1"/>
</dbReference>
<dbReference type="PANTHER" id="PTHR42756">
    <property type="entry name" value="TRANSCRIPTIONAL REGULATOR, MARR"/>
    <property type="match status" value="1"/>
</dbReference>
<dbReference type="InterPro" id="IPR055166">
    <property type="entry name" value="Transc_reg_Sar_Rot_HTH"/>
</dbReference>
<dbReference type="GO" id="GO:0003700">
    <property type="term" value="F:DNA-binding transcription factor activity"/>
    <property type="evidence" value="ECO:0007669"/>
    <property type="project" value="InterPro"/>
</dbReference>
<feature type="domain" description="HTH marR-type" evidence="8">
    <location>
        <begin position="1"/>
        <end position="138"/>
    </location>
</feature>
<keyword evidence="4" id="KW-0804">Transcription</keyword>
<evidence type="ECO:0000313" key="9">
    <source>
        <dbReference type="EMBL" id="SJZ94463.1"/>
    </source>
</evidence>
<gene>
    <name evidence="9" type="ORF">SAMN02745174_02019</name>
</gene>
<accession>A0A1T4PSE2</accession>
<dbReference type="InterPro" id="IPR000835">
    <property type="entry name" value="HTH_MarR-typ"/>
</dbReference>
<keyword evidence="3 9" id="KW-0238">DNA-binding</keyword>
<keyword evidence="10" id="KW-1185">Reference proteome</keyword>
<comment type="subcellular location">
    <subcellularLocation>
        <location evidence="1">Cytoplasm</location>
    </subcellularLocation>
</comment>
<dbReference type="GO" id="GO:0003677">
    <property type="term" value="F:DNA binding"/>
    <property type="evidence" value="ECO:0007669"/>
    <property type="project" value="UniProtKB-KW"/>
</dbReference>
<dbReference type="GO" id="GO:0005737">
    <property type="term" value="C:cytoplasm"/>
    <property type="evidence" value="ECO:0007669"/>
    <property type="project" value="UniProtKB-SubCell"/>
</dbReference>
<organism evidence="9 10">
    <name type="scientific">Cetobacterium ceti</name>
    <dbReference type="NCBI Taxonomy" id="180163"/>
    <lineage>
        <taxon>Bacteria</taxon>
        <taxon>Fusobacteriati</taxon>
        <taxon>Fusobacteriota</taxon>
        <taxon>Fusobacteriia</taxon>
        <taxon>Fusobacteriales</taxon>
        <taxon>Fusobacteriaceae</taxon>
        <taxon>Cetobacterium</taxon>
    </lineage>
</organism>